<protein>
    <submittedName>
        <fullName evidence="2">Uncharacterized protein</fullName>
    </submittedName>
</protein>
<sequence length="85" mass="9593">MEPTQTTQTIVLYVIIAVIVGFIAGFYVQSGKVSRLERQLDPYLRREAEVKQAEEGVVKSIEQNKLTSSQIKKAEQDVIKSLTPR</sequence>
<keyword evidence="1" id="KW-0472">Membrane</keyword>
<dbReference type="Proteomes" id="UP000034909">
    <property type="component" value="Unassembled WGS sequence"/>
</dbReference>
<dbReference type="EMBL" id="LCLF01000030">
    <property type="protein sequence ID" value="KKU12108.1"/>
    <property type="molecule type" value="Genomic_DNA"/>
</dbReference>
<accession>A0A837IKP7</accession>
<evidence type="ECO:0000313" key="2">
    <source>
        <dbReference type="EMBL" id="KKU12108.1"/>
    </source>
</evidence>
<dbReference type="AlphaFoldDB" id="A0A837IKP7"/>
<keyword evidence="1" id="KW-1133">Transmembrane helix</keyword>
<organism evidence="2 3">
    <name type="scientific">Candidatus Azambacteria bacterium GW2011_GWC2_45_7b</name>
    <dbReference type="NCBI Taxonomy" id="1618621"/>
    <lineage>
        <taxon>Bacteria</taxon>
        <taxon>Candidatus Azamiibacteriota</taxon>
    </lineage>
</organism>
<comment type="caution">
    <text evidence="2">The sequence shown here is derived from an EMBL/GenBank/DDBJ whole genome shotgun (WGS) entry which is preliminary data.</text>
</comment>
<keyword evidence="1" id="KW-0812">Transmembrane</keyword>
<name>A0A837IKP7_9BACT</name>
<evidence type="ECO:0000313" key="3">
    <source>
        <dbReference type="Proteomes" id="UP000034909"/>
    </source>
</evidence>
<reference evidence="2 3" key="1">
    <citation type="journal article" date="2015" name="Nature">
        <title>rRNA introns, odd ribosomes, and small enigmatic genomes across a large radiation of phyla.</title>
        <authorList>
            <person name="Brown C.T."/>
            <person name="Hug L.A."/>
            <person name="Thomas B.C."/>
            <person name="Sharon I."/>
            <person name="Castelle C.J."/>
            <person name="Singh A."/>
            <person name="Wilkins M.J."/>
            <person name="Williams K.H."/>
            <person name="Banfield J.F."/>
        </authorList>
    </citation>
    <scope>NUCLEOTIDE SEQUENCE [LARGE SCALE GENOMIC DNA]</scope>
</reference>
<feature type="transmembrane region" description="Helical" evidence="1">
    <location>
        <begin position="6"/>
        <end position="28"/>
    </location>
</feature>
<evidence type="ECO:0000256" key="1">
    <source>
        <dbReference type="SAM" id="Phobius"/>
    </source>
</evidence>
<gene>
    <name evidence="2" type="ORF">UX18_C0030G0008</name>
</gene>
<proteinExistence type="predicted"/>